<organism evidence="1 2">
    <name type="scientific">Ganoderma sinense ZZ0214-1</name>
    <dbReference type="NCBI Taxonomy" id="1077348"/>
    <lineage>
        <taxon>Eukaryota</taxon>
        <taxon>Fungi</taxon>
        <taxon>Dikarya</taxon>
        <taxon>Basidiomycota</taxon>
        <taxon>Agaricomycotina</taxon>
        <taxon>Agaricomycetes</taxon>
        <taxon>Polyporales</taxon>
        <taxon>Polyporaceae</taxon>
        <taxon>Ganoderma</taxon>
    </lineage>
</organism>
<evidence type="ECO:0000313" key="1">
    <source>
        <dbReference type="EMBL" id="PIL32433.1"/>
    </source>
</evidence>
<gene>
    <name evidence="1" type="ORF">GSI_05135</name>
</gene>
<proteinExistence type="predicted"/>
<comment type="caution">
    <text evidence="1">The sequence shown here is derived from an EMBL/GenBank/DDBJ whole genome shotgun (WGS) entry which is preliminary data.</text>
</comment>
<reference evidence="1 2" key="1">
    <citation type="journal article" date="2015" name="Sci. Rep.">
        <title>Chromosome-level genome map provides insights into diverse defense mechanisms in the medicinal fungus Ganoderma sinense.</title>
        <authorList>
            <person name="Zhu Y."/>
            <person name="Xu J."/>
            <person name="Sun C."/>
            <person name="Zhou S."/>
            <person name="Xu H."/>
            <person name="Nelson D.R."/>
            <person name="Qian J."/>
            <person name="Song J."/>
            <person name="Luo H."/>
            <person name="Xiang L."/>
            <person name="Li Y."/>
            <person name="Xu Z."/>
            <person name="Ji A."/>
            <person name="Wang L."/>
            <person name="Lu S."/>
            <person name="Hayward A."/>
            <person name="Sun W."/>
            <person name="Li X."/>
            <person name="Schwartz D.C."/>
            <person name="Wang Y."/>
            <person name="Chen S."/>
        </authorList>
    </citation>
    <scope>NUCLEOTIDE SEQUENCE [LARGE SCALE GENOMIC DNA]</scope>
    <source>
        <strain evidence="1 2">ZZ0214-1</strain>
    </source>
</reference>
<dbReference type="AlphaFoldDB" id="A0A2G8SFA2"/>
<evidence type="ECO:0000313" key="2">
    <source>
        <dbReference type="Proteomes" id="UP000230002"/>
    </source>
</evidence>
<name>A0A2G8SFA2_9APHY</name>
<dbReference type="Proteomes" id="UP000230002">
    <property type="component" value="Unassembled WGS sequence"/>
</dbReference>
<keyword evidence="2" id="KW-1185">Reference proteome</keyword>
<sequence>MRRVAVLSRNEYSPRASRPILSPSTHRPPLVLSHPALYHPATCSRRLRRPDPHKPATAALRPCLSQTVVTLRSRSCVSVRHPARLVLEWTSSIDCNIPTITTAPHGASQPRSIDGRGATWSSYLLCDQERVMRL</sequence>
<accession>A0A2G8SFA2</accession>
<protein>
    <submittedName>
        <fullName evidence="1">Uncharacterized protein</fullName>
    </submittedName>
</protein>
<dbReference type="EMBL" id="AYKW01000010">
    <property type="protein sequence ID" value="PIL32433.1"/>
    <property type="molecule type" value="Genomic_DNA"/>
</dbReference>